<dbReference type="Gene3D" id="1.50.10.10">
    <property type="match status" value="1"/>
</dbReference>
<accession>A0A0D2CTS5</accession>
<dbReference type="RefSeq" id="XP_016253551.1">
    <property type="nucleotide sequence ID" value="XM_016386623.1"/>
</dbReference>
<evidence type="ECO:0000259" key="4">
    <source>
        <dbReference type="Pfam" id="PF08531"/>
    </source>
</evidence>
<dbReference type="InterPro" id="IPR008928">
    <property type="entry name" value="6-hairpin_glycosidase_sf"/>
</dbReference>
<dbReference type="InterPro" id="IPR008902">
    <property type="entry name" value="Rhamnosid_concanavalin"/>
</dbReference>
<evidence type="ECO:0000256" key="2">
    <source>
        <dbReference type="ARBA" id="ARBA00012652"/>
    </source>
</evidence>
<feature type="domain" description="Alpha-L-rhamnosidase six-hairpin glycosidase" evidence="5">
    <location>
        <begin position="177"/>
        <end position="414"/>
    </location>
</feature>
<protein>
    <recommendedName>
        <fullName evidence="2">alpha-L-rhamnosidase</fullName>
        <ecNumber evidence="2">3.2.1.40</ecNumber>
    </recommendedName>
</protein>
<dbReference type="AlphaFoldDB" id="A0A0D2CTS5"/>
<keyword evidence="7" id="KW-1185">Reference proteome</keyword>
<evidence type="ECO:0000259" key="5">
    <source>
        <dbReference type="Pfam" id="PF17389"/>
    </source>
</evidence>
<dbReference type="OrthoDB" id="10036721at2759"/>
<dbReference type="GO" id="GO:0030596">
    <property type="term" value="F:alpha-L-rhamnosidase activity"/>
    <property type="evidence" value="ECO:0007669"/>
    <property type="project" value="UniProtKB-EC"/>
</dbReference>
<evidence type="ECO:0000259" key="3">
    <source>
        <dbReference type="Pfam" id="PF05592"/>
    </source>
</evidence>
<evidence type="ECO:0000256" key="1">
    <source>
        <dbReference type="ARBA" id="ARBA00001445"/>
    </source>
</evidence>
<evidence type="ECO:0000313" key="7">
    <source>
        <dbReference type="Proteomes" id="UP000054466"/>
    </source>
</evidence>
<sequence length="423" mass="47900">MFAAIGVSSDDTWQYTHSAITQSEIYNGETYDDRIEDAMDGWNRSSTFDDTLWENVSVSRLQSSVELISPDAPPVRVTESLRPMSIFQTPPGRTIVDFGQNLHAEVLENGELGRRPLREAQSYDRVTLAGRELQRWSPRFTFHGFRYVQIDRWSTTDEIPLNRDSILAEVMHTDLQRTGAFSCSQLLVNKLHECAVWSMRGNFLSIPTDCPQRDERLRWTGDVQVFSPSVTFLYDVSAILGGWLQDLAAEQGEPGRHGIPPLAVPNVIERDHPEDSPWWPLYPQAVWNDATVIVPWHLYQASGDSNIPGRQLPSMQAWIDRGVRRGDGGLWDENLWQLGDWLDLSAPPDDPGSGRTDGTFVADSYLVHVTGLMHKIAAILGSDEADRYQREFEQLKSRYQRKCVTPDGLVICDTNSVVPYNHV</sequence>
<feature type="domain" description="Bacterial alpha-L-rhamnosidase N-terminal" evidence="4">
    <location>
        <begin position="7"/>
        <end position="79"/>
    </location>
</feature>
<comment type="catalytic activity">
    <reaction evidence="1">
        <text>Hydrolysis of terminal non-reducing alpha-L-rhamnose residues in alpha-L-rhamnosides.</text>
        <dbReference type="EC" id="3.2.1.40"/>
    </reaction>
</comment>
<dbReference type="Proteomes" id="UP000054466">
    <property type="component" value="Unassembled WGS sequence"/>
</dbReference>
<dbReference type="STRING" id="569365.A0A0D2CTS5"/>
<feature type="domain" description="Alpha-L-rhamnosidase concanavalin-like" evidence="3">
    <location>
        <begin position="103"/>
        <end position="172"/>
    </location>
</feature>
<dbReference type="Pfam" id="PF17389">
    <property type="entry name" value="Bac_rhamnosid6H"/>
    <property type="match status" value="1"/>
</dbReference>
<proteinExistence type="predicted"/>
<dbReference type="GO" id="GO:0005975">
    <property type="term" value="P:carbohydrate metabolic process"/>
    <property type="evidence" value="ECO:0007669"/>
    <property type="project" value="InterPro"/>
</dbReference>
<dbReference type="InterPro" id="IPR035396">
    <property type="entry name" value="Bac_rhamnosid6H"/>
</dbReference>
<reference evidence="6 7" key="1">
    <citation type="submission" date="2015-01" db="EMBL/GenBank/DDBJ databases">
        <title>The Genome Sequence of Cladophialophora immunda CBS83496.</title>
        <authorList>
            <consortium name="The Broad Institute Genomics Platform"/>
            <person name="Cuomo C."/>
            <person name="de Hoog S."/>
            <person name="Gorbushina A."/>
            <person name="Stielow B."/>
            <person name="Teixiera M."/>
            <person name="Abouelleil A."/>
            <person name="Chapman S.B."/>
            <person name="Priest M."/>
            <person name="Young S.K."/>
            <person name="Wortman J."/>
            <person name="Nusbaum C."/>
            <person name="Birren B."/>
        </authorList>
    </citation>
    <scope>NUCLEOTIDE SEQUENCE [LARGE SCALE GENOMIC DNA]</scope>
    <source>
        <strain evidence="6 7">CBS 83496</strain>
    </source>
</reference>
<dbReference type="PANTHER" id="PTHR33307:SF6">
    <property type="entry name" value="ALPHA-RHAMNOSIDASE (EUROFUNG)-RELATED"/>
    <property type="match status" value="1"/>
</dbReference>
<dbReference type="EMBL" id="KN847040">
    <property type="protein sequence ID" value="KIW33335.1"/>
    <property type="molecule type" value="Genomic_DNA"/>
</dbReference>
<dbReference type="Pfam" id="PF08531">
    <property type="entry name" value="Bac_rhamnosid_N"/>
    <property type="match status" value="1"/>
</dbReference>
<dbReference type="InterPro" id="IPR012341">
    <property type="entry name" value="6hp_glycosidase-like_sf"/>
</dbReference>
<dbReference type="Gene3D" id="2.60.120.260">
    <property type="entry name" value="Galactose-binding domain-like"/>
    <property type="match status" value="2"/>
</dbReference>
<gene>
    <name evidence="6" type="ORF">PV07_00192</name>
</gene>
<dbReference type="VEuPathDB" id="FungiDB:PV07_00192"/>
<dbReference type="HOGENOM" id="CLU_648909_0_0_1"/>
<dbReference type="GeneID" id="27339386"/>
<evidence type="ECO:0000313" key="6">
    <source>
        <dbReference type="EMBL" id="KIW33335.1"/>
    </source>
</evidence>
<name>A0A0D2CTS5_9EURO</name>
<dbReference type="SUPFAM" id="SSF48208">
    <property type="entry name" value="Six-hairpin glycosidases"/>
    <property type="match status" value="1"/>
</dbReference>
<dbReference type="EC" id="3.2.1.40" evidence="2"/>
<dbReference type="Pfam" id="PF05592">
    <property type="entry name" value="Bac_rhamnosid"/>
    <property type="match status" value="1"/>
</dbReference>
<dbReference type="InterPro" id="IPR013737">
    <property type="entry name" value="Bac_rhamnosid_N"/>
</dbReference>
<dbReference type="PANTHER" id="PTHR33307">
    <property type="entry name" value="ALPHA-RHAMNOSIDASE (EUROFUNG)"/>
    <property type="match status" value="1"/>
</dbReference>
<dbReference type="InterPro" id="IPR016007">
    <property type="entry name" value="Alpha_rhamnosid"/>
</dbReference>
<organism evidence="6 7">
    <name type="scientific">Cladophialophora immunda</name>
    <dbReference type="NCBI Taxonomy" id="569365"/>
    <lineage>
        <taxon>Eukaryota</taxon>
        <taxon>Fungi</taxon>
        <taxon>Dikarya</taxon>
        <taxon>Ascomycota</taxon>
        <taxon>Pezizomycotina</taxon>
        <taxon>Eurotiomycetes</taxon>
        <taxon>Chaetothyriomycetidae</taxon>
        <taxon>Chaetothyriales</taxon>
        <taxon>Herpotrichiellaceae</taxon>
        <taxon>Cladophialophora</taxon>
    </lineage>
</organism>